<dbReference type="EMBL" id="JBEVYD010000009">
    <property type="protein sequence ID" value="KAL3230647.1"/>
    <property type="molecule type" value="Genomic_DNA"/>
</dbReference>
<protein>
    <submittedName>
        <fullName evidence="1">Uncharacterized protein</fullName>
    </submittedName>
</protein>
<accession>A0ABR4NR02</accession>
<evidence type="ECO:0000313" key="2">
    <source>
        <dbReference type="Proteomes" id="UP001623330"/>
    </source>
</evidence>
<dbReference type="Proteomes" id="UP001623330">
    <property type="component" value="Unassembled WGS sequence"/>
</dbReference>
<reference evidence="1 2" key="1">
    <citation type="submission" date="2024-05" db="EMBL/GenBank/DDBJ databases">
        <title>Long read based assembly of the Candida bracarensis genome reveals expanded adhesin content.</title>
        <authorList>
            <person name="Marcet-Houben M."/>
            <person name="Ksiezopolska E."/>
            <person name="Gabaldon T."/>
        </authorList>
    </citation>
    <scope>NUCLEOTIDE SEQUENCE [LARGE SCALE GENOMIC DNA]</scope>
    <source>
        <strain evidence="1 2">CBM6</strain>
    </source>
</reference>
<sequence length="360" mass="41222">MAHLPNAQCPFYIKSKNFGKTQKISTLAYHVIIYYKIGASTSPVSYRLSIQPVIRLKTIAKMDELGSTDVSSSIDPDDLMASSMGEADRQIMEWAGKLELESIDLREKSEALMKSLKENSMELTKITSTLHRELENNEMTRTEVTNKLTKFESLLQQKRELSNQQVNDILNRVKLVNDSCVKNIENQQQTLRSIEYLHAIVFNLNRELECTTKSLNILLLEKTDEWEARLEKRIESTINKIVQESIKKEISSTVESSICRVISTSLQQAINKALSDGMEQLATKYFAKVPIQNEIQNKSDLQLELEGTTWTCSSQEKLQVRKKRITKNKISKNRNLETSRTIIPWNEISSPPQTNFTSEI</sequence>
<organism evidence="1 2">
    <name type="scientific">Nakaseomyces bracarensis</name>
    <dbReference type="NCBI Taxonomy" id="273131"/>
    <lineage>
        <taxon>Eukaryota</taxon>
        <taxon>Fungi</taxon>
        <taxon>Dikarya</taxon>
        <taxon>Ascomycota</taxon>
        <taxon>Saccharomycotina</taxon>
        <taxon>Saccharomycetes</taxon>
        <taxon>Saccharomycetales</taxon>
        <taxon>Saccharomycetaceae</taxon>
        <taxon>Nakaseomyces</taxon>
    </lineage>
</organism>
<dbReference type="InterPro" id="IPR015159">
    <property type="entry name" value="Rec107"/>
</dbReference>
<name>A0ABR4NR02_9SACH</name>
<gene>
    <name evidence="1" type="ORF">RNJ44_01096</name>
</gene>
<dbReference type="Pfam" id="PF09074">
    <property type="entry name" value="Mer2"/>
    <property type="match status" value="1"/>
</dbReference>
<comment type="caution">
    <text evidence="1">The sequence shown here is derived from an EMBL/GenBank/DDBJ whole genome shotgun (WGS) entry which is preliminary data.</text>
</comment>
<keyword evidence="2" id="KW-1185">Reference proteome</keyword>
<proteinExistence type="predicted"/>
<evidence type="ECO:0000313" key="1">
    <source>
        <dbReference type="EMBL" id="KAL3230647.1"/>
    </source>
</evidence>